<dbReference type="Proteomes" id="UP001597083">
    <property type="component" value="Unassembled WGS sequence"/>
</dbReference>
<feature type="region of interest" description="Disordered" evidence="1">
    <location>
        <begin position="48"/>
        <end position="83"/>
    </location>
</feature>
<accession>A0ABW3CFY0</accession>
<dbReference type="EMBL" id="JBHTIR010001362">
    <property type="protein sequence ID" value="MFD0852452.1"/>
    <property type="molecule type" value="Genomic_DNA"/>
</dbReference>
<evidence type="ECO:0000313" key="3">
    <source>
        <dbReference type="Proteomes" id="UP001597083"/>
    </source>
</evidence>
<reference evidence="3" key="1">
    <citation type="journal article" date="2019" name="Int. J. Syst. Evol. Microbiol.">
        <title>The Global Catalogue of Microorganisms (GCM) 10K type strain sequencing project: providing services to taxonomists for standard genome sequencing and annotation.</title>
        <authorList>
            <consortium name="The Broad Institute Genomics Platform"/>
            <consortium name="The Broad Institute Genome Sequencing Center for Infectious Disease"/>
            <person name="Wu L."/>
            <person name="Ma J."/>
        </authorList>
    </citation>
    <scope>NUCLEOTIDE SEQUENCE [LARGE SCALE GENOMIC DNA]</scope>
    <source>
        <strain evidence="3">JCM 31696</strain>
    </source>
</reference>
<keyword evidence="3" id="KW-1185">Reference proteome</keyword>
<name>A0ABW3CFY0_9ACTN</name>
<proteinExistence type="predicted"/>
<feature type="non-terminal residue" evidence="2">
    <location>
        <position position="1"/>
    </location>
</feature>
<gene>
    <name evidence="2" type="ORF">ACFQ07_09475</name>
</gene>
<comment type="caution">
    <text evidence="2">The sequence shown here is derived from an EMBL/GenBank/DDBJ whole genome shotgun (WGS) entry which is preliminary data.</text>
</comment>
<evidence type="ECO:0000313" key="2">
    <source>
        <dbReference type="EMBL" id="MFD0852452.1"/>
    </source>
</evidence>
<evidence type="ECO:0000256" key="1">
    <source>
        <dbReference type="SAM" id="MobiDB-lite"/>
    </source>
</evidence>
<sequence length="83" mass="8832">ARLIQRLRVVLFRMRTLPQMLATQAMLHGPKVIADWAATTIPTTLPKLAGPVQDTVQGGGGTPGQIRTKLDPNTMPTPPPGPA</sequence>
<organism evidence="2 3">
    <name type="scientific">Actinomadura adrarensis</name>
    <dbReference type="NCBI Taxonomy" id="1819600"/>
    <lineage>
        <taxon>Bacteria</taxon>
        <taxon>Bacillati</taxon>
        <taxon>Actinomycetota</taxon>
        <taxon>Actinomycetes</taxon>
        <taxon>Streptosporangiales</taxon>
        <taxon>Thermomonosporaceae</taxon>
        <taxon>Actinomadura</taxon>
    </lineage>
</organism>
<protein>
    <submittedName>
        <fullName evidence="2">Uncharacterized protein</fullName>
    </submittedName>
</protein>